<dbReference type="Pfam" id="PF17172">
    <property type="entry name" value="GST_N_4"/>
    <property type="match status" value="1"/>
</dbReference>
<feature type="domain" description="Metaxin glutathione S-transferase" evidence="1">
    <location>
        <begin position="219"/>
        <end position="286"/>
    </location>
</feature>
<sequence>MSETPTASTSIFPTIPIPQPIRRFFDAFPLLTLPPTPLPARSPAASNVPSLYVFSTPENVAAGKPSFNPACLKWQTYLMLSGIEFQSIPSSNHASPSGSLPFLRPGAAESNEQSKPVTSAHLVQWVKDHGKPSQDVDPSNPELVAFTTLLDTRIRDAWLYALYLEPRNFNTLAIKQYCQTAIPLVNKLLAWEYRNSAFKELCKTRPGAVLSSIDIYADADSAFSSLATLLADQGGDWFFGAAEPGLFDATVYSYTHLILTLPWDRRAATLQHTLRKYDILVAHERRLHALTFARDRRKKSSS</sequence>
<protein>
    <recommendedName>
        <fullName evidence="5">Thioredoxin-like fold domain-containing protein</fullName>
    </recommendedName>
</protein>
<dbReference type="InterPro" id="IPR050931">
    <property type="entry name" value="Mito_Protein_Transport_Metaxin"/>
</dbReference>
<evidence type="ECO:0000259" key="1">
    <source>
        <dbReference type="Pfam" id="PF17171"/>
    </source>
</evidence>
<reference evidence="3 4" key="1">
    <citation type="submission" date="2019-04" db="EMBL/GenBank/DDBJ databases">
        <title>Comparative genomics and transcriptomics to analyze fruiting body development in filamentous ascomycetes.</title>
        <authorList>
            <consortium name="DOE Joint Genome Institute"/>
            <person name="Lutkenhaus R."/>
            <person name="Traeger S."/>
            <person name="Breuer J."/>
            <person name="Kuo A."/>
            <person name="Lipzen A."/>
            <person name="Pangilinan J."/>
            <person name="Dilworth D."/>
            <person name="Sandor L."/>
            <person name="Poggeler S."/>
            <person name="Barry K."/>
            <person name="Grigoriev I.V."/>
            <person name="Nowrousian M."/>
        </authorList>
    </citation>
    <scope>NUCLEOTIDE SEQUENCE [LARGE SCALE GENOMIC DNA]</scope>
    <source>
        <strain evidence="3 4">CBS 389.68</strain>
    </source>
</reference>
<evidence type="ECO:0000313" key="4">
    <source>
        <dbReference type="Proteomes" id="UP000298138"/>
    </source>
</evidence>
<dbReference type="EMBL" id="ML220112">
    <property type="protein sequence ID" value="TGZ85522.1"/>
    <property type="molecule type" value="Genomic_DNA"/>
</dbReference>
<dbReference type="InterPro" id="IPR033468">
    <property type="entry name" value="Metaxin_GST"/>
</dbReference>
<dbReference type="AlphaFoldDB" id="A0A4S2N816"/>
<dbReference type="PANTHER" id="PTHR12289:SF44">
    <property type="entry name" value="OUTER MEMBRANE PROTEIN (SAM35), PUTATIVE (AFU_ORTHOLOGUE AFUA_1G13180)-RELATED"/>
    <property type="match status" value="1"/>
</dbReference>
<dbReference type="InterPro" id="IPR012336">
    <property type="entry name" value="Thioredoxin-like_fold"/>
</dbReference>
<dbReference type="PANTHER" id="PTHR12289">
    <property type="entry name" value="METAXIN RELATED"/>
    <property type="match status" value="1"/>
</dbReference>
<dbReference type="OrthoDB" id="198787at2759"/>
<dbReference type="GO" id="GO:0001401">
    <property type="term" value="C:SAM complex"/>
    <property type="evidence" value="ECO:0007669"/>
    <property type="project" value="TreeGrafter"/>
</dbReference>
<dbReference type="Proteomes" id="UP000298138">
    <property type="component" value="Unassembled WGS sequence"/>
</dbReference>
<name>A0A4S2N816_9PEZI</name>
<evidence type="ECO:0008006" key="5">
    <source>
        <dbReference type="Google" id="ProtNLM"/>
    </source>
</evidence>
<proteinExistence type="predicted"/>
<feature type="domain" description="Thioredoxin-like fold" evidence="2">
    <location>
        <begin position="69"/>
        <end position="168"/>
    </location>
</feature>
<gene>
    <name evidence="3" type="ORF">EX30DRAFT_346051</name>
</gene>
<dbReference type="STRING" id="341454.A0A4S2N816"/>
<accession>A0A4S2N816</accession>
<evidence type="ECO:0000313" key="3">
    <source>
        <dbReference type="EMBL" id="TGZ85522.1"/>
    </source>
</evidence>
<organism evidence="3 4">
    <name type="scientific">Ascodesmis nigricans</name>
    <dbReference type="NCBI Taxonomy" id="341454"/>
    <lineage>
        <taxon>Eukaryota</taxon>
        <taxon>Fungi</taxon>
        <taxon>Dikarya</taxon>
        <taxon>Ascomycota</taxon>
        <taxon>Pezizomycotina</taxon>
        <taxon>Pezizomycetes</taxon>
        <taxon>Pezizales</taxon>
        <taxon>Ascodesmidaceae</taxon>
        <taxon>Ascodesmis</taxon>
    </lineage>
</organism>
<dbReference type="InParanoid" id="A0A4S2N816"/>
<keyword evidence="4" id="KW-1185">Reference proteome</keyword>
<dbReference type="GO" id="GO:0007005">
    <property type="term" value="P:mitochondrion organization"/>
    <property type="evidence" value="ECO:0007669"/>
    <property type="project" value="TreeGrafter"/>
</dbReference>
<dbReference type="Pfam" id="PF17171">
    <property type="entry name" value="GST_C_6"/>
    <property type="match status" value="1"/>
</dbReference>
<evidence type="ECO:0000259" key="2">
    <source>
        <dbReference type="Pfam" id="PF17172"/>
    </source>
</evidence>